<name>Q0AYA8_SYNWW</name>
<reference evidence="2" key="1">
    <citation type="journal article" date="2010" name="Environ. Microbiol.">
        <title>The genome of Syntrophomonas wolfei: new insights into syntrophic metabolism and biohydrogen production.</title>
        <authorList>
            <person name="Sieber J.R."/>
            <person name="Sims D.R."/>
            <person name="Han C."/>
            <person name="Kim E."/>
            <person name="Lykidis A."/>
            <person name="Lapidus A.L."/>
            <person name="McDonnald E."/>
            <person name="Rohlin L."/>
            <person name="Culley D.E."/>
            <person name="Gunsalus R."/>
            <person name="McInerney M.J."/>
        </authorList>
    </citation>
    <scope>NUCLEOTIDE SEQUENCE [LARGE SCALE GENOMIC DNA]</scope>
    <source>
        <strain evidence="2">DSM 2245B / Goettingen</strain>
    </source>
</reference>
<dbReference type="HOGENOM" id="CLU_1712379_0_0_9"/>
<evidence type="ECO:0000313" key="1">
    <source>
        <dbReference type="EMBL" id="ABI68296.1"/>
    </source>
</evidence>
<organism evidence="1 2">
    <name type="scientific">Syntrophomonas wolfei subsp. wolfei (strain DSM 2245B / Goettingen)</name>
    <dbReference type="NCBI Taxonomy" id="335541"/>
    <lineage>
        <taxon>Bacteria</taxon>
        <taxon>Bacillati</taxon>
        <taxon>Bacillota</taxon>
        <taxon>Clostridia</taxon>
        <taxon>Eubacteriales</taxon>
        <taxon>Syntrophomonadaceae</taxon>
        <taxon>Syntrophomonas</taxon>
    </lineage>
</organism>
<evidence type="ECO:0000313" key="2">
    <source>
        <dbReference type="Proteomes" id="UP000001968"/>
    </source>
</evidence>
<protein>
    <submittedName>
        <fullName evidence="1">Uncharacterized protein</fullName>
    </submittedName>
</protein>
<dbReference type="RefSeq" id="WP_011640401.1">
    <property type="nucleotide sequence ID" value="NC_008346.1"/>
</dbReference>
<proteinExistence type="predicted"/>
<dbReference type="STRING" id="335541.Swol_0981"/>
<dbReference type="Proteomes" id="UP000001968">
    <property type="component" value="Chromosome"/>
</dbReference>
<gene>
    <name evidence="1" type="ordered locus">Swol_0981</name>
</gene>
<sequence length="153" mass="17560">MLPVVAIKDTAMGGIVSDSDTRSAYDYLKYLLEQKRKNKTWAEIKQLLPDDEPLGKEELRQLDAPDDYITLEQAIEEYDNMEGEGGMTTSIKQIEEIIQRLPVEKLEILLEIARDIENEELSPEDIADIEAGKTEIERGEWVSLDEFCQQKQL</sequence>
<keyword evidence="2" id="KW-1185">Reference proteome</keyword>
<accession>Q0AYA8</accession>
<dbReference type="KEGG" id="swo:Swol_0981"/>
<dbReference type="EMBL" id="CP000448">
    <property type="protein sequence ID" value="ABI68296.1"/>
    <property type="molecule type" value="Genomic_DNA"/>
</dbReference>
<dbReference type="AlphaFoldDB" id="Q0AYA8"/>